<dbReference type="RefSeq" id="WP_008419604.1">
    <property type="nucleotide sequence ID" value="NZ_AOIA01000017.1"/>
</dbReference>
<dbReference type="InterPro" id="IPR042099">
    <property type="entry name" value="ANL_N_sf"/>
</dbReference>
<dbReference type="InterPro" id="IPR045851">
    <property type="entry name" value="AMP-bd_C_sf"/>
</dbReference>
<dbReference type="STRING" id="1227498.C492_00794"/>
<feature type="domain" description="AMP-binding enzyme C-terminal" evidence="5">
    <location>
        <begin position="431"/>
        <end position="505"/>
    </location>
</feature>
<dbReference type="InterPro" id="IPR050237">
    <property type="entry name" value="ATP-dep_AMP-bd_enzyme"/>
</dbReference>
<dbReference type="CDD" id="cd17631">
    <property type="entry name" value="FACL_FadD13-like"/>
    <property type="match status" value="1"/>
</dbReference>
<evidence type="ECO:0000313" key="6">
    <source>
        <dbReference type="EMBL" id="ELY66417.1"/>
    </source>
</evidence>
<comment type="similarity">
    <text evidence="1">Belongs to the ATP-dependent AMP-binding enzyme family.</text>
</comment>
<accession>L9XY47</accession>
<dbReference type="PANTHER" id="PTHR43767">
    <property type="entry name" value="LONG-CHAIN-FATTY-ACID--COA LIGASE"/>
    <property type="match status" value="1"/>
</dbReference>
<keyword evidence="2 6" id="KW-0436">Ligase</keyword>
<evidence type="ECO:0000256" key="3">
    <source>
        <dbReference type="SAM" id="MobiDB-lite"/>
    </source>
</evidence>
<comment type="caution">
    <text evidence="6">The sequence shown here is derived from an EMBL/GenBank/DDBJ whole genome shotgun (WGS) entry which is preliminary data.</text>
</comment>
<dbReference type="AlphaFoldDB" id="L9XY47"/>
<feature type="compositionally biased region" description="Acidic residues" evidence="3">
    <location>
        <begin position="514"/>
        <end position="526"/>
    </location>
</feature>
<name>L9XY47_9EURY</name>
<dbReference type="Pfam" id="PF00501">
    <property type="entry name" value="AMP-binding"/>
    <property type="match status" value="1"/>
</dbReference>
<dbReference type="EMBL" id="AOIA01000017">
    <property type="protein sequence ID" value="ELY66417.1"/>
    <property type="molecule type" value="Genomic_DNA"/>
</dbReference>
<dbReference type="Pfam" id="PF13193">
    <property type="entry name" value="AMP-binding_C"/>
    <property type="match status" value="1"/>
</dbReference>
<sequence>MSEHPTIGDTLEQTVARYPDRDAIVYPRKDQRWTYAAFDERVNRLANALREAGIEKGDRVATVLRNGSEMALTVYACAKIGAVFTPLNFRLPAGEIEYIVDDAGAKLVLFESATEEAVAGARPALETVDDYLSVDDDVPEYAGGFYDLLESGSSERPDVTVTEDDVYAFIYTSGTTGRPKGVVHEHRSMVEHSLLCIAELNLTRDDVGLSVMPLYHCAELHCSLFPRIHRGATTVVHHEFEPETALEAIETHGVTTLFAAPTAWNGLSLTAAEADVDVSSLRIGLYGAAPMPEQVLDNCMEHLCDDYVQAYGMTEIGPAGVFQSPEDQRSKQGCAGLPALNHELRVVDPGADPDREVDDGEVGEVLIASPCAMREYWNRPEATARSLREADSATWYYTGDLGYLDDDGYLYVVDRKDDMIVSGGENVYPAEVEDVLFAHDGVEEAAVVGEPDDEWGERVVAYVVADAVPATELDAFVRESDRLADFKRPRTYYFVDELPKNPSGKVQKFKLREDEADLEPEADPVA</sequence>
<reference evidence="6 7" key="1">
    <citation type="journal article" date="2014" name="PLoS Genet.">
        <title>Phylogenetically driven sequencing of extremely halophilic archaea reveals strategies for static and dynamic osmo-response.</title>
        <authorList>
            <person name="Becker E.A."/>
            <person name="Seitzer P.M."/>
            <person name="Tritt A."/>
            <person name="Larsen D."/>
            <person name="Krusor M."/>
            <person name="Yao A.I."/>
            <person name="Wu D."/>
            <person name="Madern D."/>
            <person name="Eisen J.A."/>
            <person name="Darling A.E."/>
            <person name="Facciotti M.T."/>
        </authorList>
    </citation>
    <scope>NUCLEOTIDE SEQUENCE [LARGE SCALE GENOMIC DNA]</scope>
    <source>
        <strain evidence="6 7">DSM 18795</strain>
    </source>
</reference>
<evidence type="ECO:0000259" key="5">
    <source>
        <dbReference type="Pfam" id="PF13193"/>
    </source>
</evidence>
<gene>
    <name evidence="6" type="ORF">C492_00794</name>
</gene>
<dbReference type="FunFam" id="3.30.300.30:FF:000008">
    <property type="entry name" value="2,3-dihydroxybenzoate-AMP ligase"/>
    <property type="match status" value="1"/>
</dbReference>
<dbReference type="SUPFAM" id="SSF56801">
    <property type="entry name" value="Acetyl-CoA synthetase-like"/>
    <property type="match status" value="1"/>
</dbReference>
<dbReference type="Proteomes" id="UP000011531">
    <property type="component" value="Unassembled WGS sequence"/>
</dbReference>
<dbReference type="InterPro" id="IPR000873">
    <property type="entry name" value="AMP-dep_synth/lig_dom"/>
</dbReference>
<dbReference type="PROSITE" id="PS00455">
    <property type="entry name" value="AMP_BINDING"/>
    <property type="match status" value="1"/>
</dbReference>
<feature type="domain" description="AMP-dependent synthetase/ligase" evidence="4">
    <location>
        <begin position="11"/>
        <end position="377"/>
    </location>
</feature>
<keyword evidence="7" id="KW-1185">Reference proteome</keyword>
<dbReference type="GO" id="GO:0016878">
    <property type="term" value="F:acid-thiol ligase activity"/>
    <property type="evidence" value="ECO:0007669"/>
    <property type="project" value="UniProtKB-ARBA"/>
</dbReference>
<organism evidence="6 7">
    <name type="scientific">Natronococcus jeotgali DSM 18795</name>
    <dbReference type="NCBI Taxonomy" id="1227498"/>
    <lineage>
        <taxon>Archaea</taxon>
        <taxon>Methanobacteriati</taxon>
        <taxon>Methanobacteriota</taxon>
        <taxon>Stenosarchaea group</taxon>
        <taxon>Halobacteria</taxon>
        <taxon>Halobacteriales</taxon>
        <taxon>Natrialbaceae</taxon>
        <taxon>Natronococcus</taxon>
    </lineage>
</organism>
<dbReference type="NCBIfam" id="NF004837">
    <property type="entry name" value="PRK06187.1"/>
    <property type="match status" value="1"/>
</dbReference>
<proteinExistence type="inferred from homology"/>
<protein>
    <submittedName>
        <fullName evidence="6">Long-chain-fatty-acid--CoA ligase</fullName>
    </submittedName>
</protein>
<evidence type="ECO:0000313" key="7">
    <source>
        <dbReference type="Proteomes" id="UP000011531"/>
    </source>
</evidence>
<dbReference type="PANTHER" id="PTHR43767:SF1">
    <property type="entry name" value="NONRIBOSOMAL PEPTIDE SYNTHASE PES1 (EUROFUNG)-RELATED"/>
    <property type="match status" value="1"/>
</dbReference>
<evidence type="ECO:0000256" key="2">
    <source>
        <dbReference type="ARBA" id="ARBA00022598"/>
    </source>
</evidence>
<dbReference type="InterPro" id="IPR020845">
    <property type="entry name" value="AMP-binding_CS"/>
</dbReference>
<feature type="region of interest" description="Disordered" evidence="3">
    <location>
        <begin position="502"/>
        <end position="526"/>
    </location>
</feature>
<dbReference type="Gene3D" id="3.40.50.12780">
    <property type="entry name" value="N-terminal domain of ligase-like"/>
    <property type="match status" value="1"/>
</dbReference>
<evidence type="ECO:0000259" key="4">
    <source>
        <dbReference type="Pfam" id="PF00501"/>
    </source>
</evidence>
<evidence type="ECO:0000256" key="1">
    <source>
        <dbReference type="ARBA" id="ARBA00006432"/>
    </source>
</evidence>
<dbReference type="PATRIC" id="fig|1227498.3.peg.146"/>
<dbReference type="OrthoDB" id="193284at2157"/>
<dbReference type="InterPro" id="IPR025110">
    <property type="entry name" value="AMP-bd_C"/>
</dbReference>
<dbReference type="Gene3D" id="3.30.300.30">
    <property type="match status" value="1"/>
</dbReference>